<reference evidence="3" key="1">
    <citation type="journal article" date="2019" name="Int. J. Syst. Evol. Microbiol.">
        <title>The Global Catalogue of Microorganisms (GCM) 10K type strain sequencing project: providing services to taxonomists for standard genome sequencing and annotation.</title>
        <authorList>
            <consortium name="The Broad Institute Genomics Platform"/>
            <consortium name="The Broad Institute Genome Sequencing Center for Infectious Disease"/>
            <person name="Wu L."/>
            <person name="Ma J."/>
        </authorList>
    </citation>
    <scope>NUCLEOTIDE SEQUENCE [LARGE SCALE GENOMIC DNA]</scope>
    <source>
        <strain evidence="3">JCM 4816</strain>
    </source>
</reference>
<keyword evidence="3" id="KW-1185">Reference proteome</keyword>
<gene>
    <name evidence="2" type="ORF">ACFP3V_18925</name>
</gene>
<comment type="caution">
    <text evidence="2">The sequence shown here is derived from an EMBL/GenBank/DDBJ whole genome shotgun (WGS) entry which is preliminary data.</text>
</comment>
<evidence type="ECO:0000313" key="3">
    <source>
        <dbReference type="Proteomes" id="UP001596174"/>
    </source>
</evidence>
<dbReference type="Proteomes" id="UP001596174">
    <property type="component" value="Unassembled WGS sequence"/>
</dbReference>
<dbReference type="InterPro" id="IPR014747">
    <property type="entry name" value="Bac_photo_RC_H_C"/>
</dbReference>
<dbReference type="SUPFAM" id="SSF50346">
    <property type="entry name" value="PRC-barrel domain"/>
    <property type="match status" value="1"/>
</dbReference>
<dbReference type="EMBL" id="JBHSQJ010000076">
    <property type="protein sequence ID" value="MFC5909281.1"/>
    <property type="molecule type" value="Genomic_DNA"/>
</dbReference>
<dbReference type="InterPro" id="IPR027275">
    <property type="entry name" value="PRC-brl_dom"/>
</dbReference>
<proteinExistence type="predicted"/>
<organism evidence="2 3">
    <name type="scientific">Streptacidiphilus monticola</name>
    <dbReference type="NCBI Taxonomy" id="2161674"/>
    <lineage>
        <taxon>Bacteria</taxon>
        <taxon>Bacillati</taxon>
        <taxon>Actinomycetota</taxon>
        <taxon>Actinomycetes</taxon>
        <taxon>Kitasatosporales</taxon>
        <taxon>Streptomycetaceae</taxon>
        <taxon>Streptacidiphilus</taxon>
    </lineage>
</organism>
<dbReference type="RefSeq" id="WP_380584938.1">
    <property type="nucleotide sequence ID" value="NZ_JBHSQJ010000076.1"/>
</dbReference>
<dbReference type="InterPro" id="IPR011033">
    <property type="entry name" value="PRC_barrel-like_sf"/>
</dbReference>
<accession>A0ABW1G655</accession>
<evidence type="ECO:0000313" key="2">
    <source>
        <dbReference type="EMBL" id="MFC5909281.1"/>
    </source>
</evidence>
<evidence type="ECO:0000259" key="1">
    <source>
        <dbReference type="Pfam" id="PF05239"/>
    </source>
</evidence>
<dbReference type="Gene3D" id="3.90.50.10">
    <property type="entry name" value="Photosynthetic Reaction Center, subunit H, domain 2"/>
    <property type="match status" value="1"/>
</dbReference>
<protein>
    <submittedName>
        <fullName evidence="2">PRC-barrel domain-containing protein</fullName>
    </submittedName>
</protein>
<sequence length="120" mass="13355">MSQSIWSYRPEAGYLDGADLVGYHVEAEDGRIGRVDAATPEADEGYLVVDTGPWIFGKQVLIPVGAVSRIDAEHETVHLDRTRDDVKNAPEFSYEQHLGDADYRDRLGAYYGGLYGFPFV</sequence>
<name>A0ABW1G655_9ACTN</name>
<dbReference type="Pfam" id="PF05239">
    <property type="entry name" value="PRC"/>
    <property type="match status" value="1"/>
</dbReference>
<feature type="domain" description="PRC-barrel" evidence="1">
    <location>
        <begin position="17"/>
        <end position="85"/>
    </location>
</feature>